<feature type="non-terminal residue" evidence="2">
    <location>
        <position position="1"/>
    </location>
</feature>
<feature type="compositionally biased region" description="Acidic residues" evidence="1">
    <location>
        <begin position="115"/>
        <end position="124"/>
    </location>
</feature>
<gene>
    <name evidence="2" type="ORF">PCOR1329_LOCUS14485</name>
</gene>
<evidence type="ECO:0000313" key="2">
    <source>
        <dbReference type="EMBL" id="CAK0809167.1"/>
    </source>
</evidence>
<organism evidence="2 3">
    <name type="scientific">Prorocentrum cordatum</name>
    <dbReference type="NCBI Taxonomy" id="2364126"/>
    <lineage>
        <taxon>Eukaryota</taxon>
        <taxon>Sar</taxon>
        <taxon>Alveolata</taxon>
        <taxon>Dinophyceae</taxon>
        <taxon>Prorocentrales</taxon>
        <taxon>Prorocentraceae</taxon>
        <taxon>Prorocentrum</taxon>
    </lineage>
</organism>
<reference evidence="2" key="1">
    <citation type="submission" date="2023-10" db="EMBL/GenBank/DDBJ databases">
        <authorList>
            <person name="Chen Y."/>
            <person name="Shah S."/>
            <person name="Dougan E. K."/>
            <person name="Thang M."/>
            <person name="Chan C."/>
        </authorList>
    </citation>
    <scope>NUCLEOTIDE SEQUENCE [LARGE SCALE GENOMIC DNA]</scope>
</reference>
<feature type="non-terminal residue" evidence="2">
    <location>
        <position position="193"/>
    </location>
</feature>
<evidence type="ECO:0000256" key="1">
    <source>
        <dbReference type="SAM" id="MobiDB-lite"/>
    </source>
</evidence>
<accession>A0ABN9QSK7</accession>
<sequence>AVDKADLFLQNAKDRLVNNKEKVLKAQAPAAEAESDIARLEKELVHAKKETAKLYGATAGSINATQLMTKLAEAVANELEQATIPPEQPAAAQKPAAASGAGRGAEGGNPSAAEAPEETDEAEFDVFMGSTGPGTRKADAPNGSGSLDAEGESGHQLRTCYGHKVCVRCGQHAKDIKGKYRGLGTACEEAKTK</sequence>
<name>A0ABN9QSK7_9DINO</name>
<feature type="region of interest" description="Disordered" evidence="1">
    <location>
        <begin position="83"/>
        <end position="154"/>
    </location>
</feature>
<dbReference type="EMBL" id="CAUYUJ010004335">
    <property type="protein sequence ID" value="CAK0809167.1"/>
    <property type="molecule type" value="Genomic_DNA"/>
</dbReference>
<feature type="compositionally biased region" description="Low complexity" evidence="1">
    <location>
        <begin position="89"/>
        <end position="100"/>
    </location>
</feature>
<keyword evidence="3" id="KW-1185">Reference proteome</keyword>
<dbReference type="Proteomes" id="UP001189429">
    <property type="component" value="Unassembled WGS sequence"/>
</dbReference>
<proteinExistence type="predicted"/>
<protein>
    <submittedName>
        <fullName evidence="2">Uncharacterized protein</fullName>
    </submittedName>
</protein>
<evidence type="ECO:0000313" key="3">
    <source>
        <dbReference type="Proteomes" id="UP001189429"/>
    </source>
</evidence>
<comment type="caution">
    <text evidence="2">The sequence shown here is derived from an EMBL/GenBank/DDBJ whole genome shotgun (WGS) entry which is preliminary data.</text>
</comment>